<name>A0A9W9CVJ9_9PEZI</name>
<organism evidence="4 5">
    <name type="scientific">Gnomoniopsis smithogilvyi</name>
    <dbReference type="NCBI Taxonomy" id="1191159"/>
    <lineage>
        <taxon>Eukaryota</taxon>
        <taxon>Fungi</taxon>
        <taxon>Dikarya</taxon>
        <taxon>Ascomycota</taxon>
        <taxon>Pezizomycotina</taxon>
        <taxon>Sordariomycetes</taxon>
        <taxon>Sordariomycetidae</taxon>
        <taxon>Diaporthales</taxon>
        <taxon>Gnomoniaceae</taxon>
        <taxon>Gnomoniopsis</taxon>
    </lineage>
</organism>
<dbReference type="InterPro" id="IPR005887">
    <property type="entry name" value="GH92_a_mannosidase_put"/>
</dbReference>
<feature type="chain" id="PRO_5040774978" description="Glycoside hydrolase family 92 protein" evidence="1">
    <location>
        <begin position="25"/>
        <end position="843"/>
    </location>
</feature>
<dbReference type="FunFam" id="1.20.1050.60:FF:000002">
    <property type="entry name" value="Glycosyl hydrolase family 92"/>
    <property type="match status" value="1"/>
</dbReference>
<keyword evidence="1" id="KW-0732">Signal</keyword>
<dbReference type="Gene3D" id="1.20.1610.10">
    <property type="entry name" value="alpha-1,2-mannosidases domains"/>
    <property type="match status" value="1"/>
</dbReference>
<evidence type="ECO:0000313" key="4">
    <source>
        <dbReference type="EMBL" id="KAJ4388910.1"/>
    </source>
</evidence>
<evidence type="ECO:0000259" key="2">
    <source>
        <dbReference type="Pfam" id="PF07971"/>
    </source>
</evidence>
<dbReference type="Pfam" id="PF07971">
    <property type="entry name" value="Glyco_hydro_92"/>
    <property type="match status" value="1"/>
</dbReference>
<evidence type="ECO:0008006" key="6">
    <source>
        <dbReference type="Google" id="ProtNLM"/>
    </source>
</evidence>
<dbReference type="Pfam" id="PF17678">
    <property type="entry name" value="Glyco_hydro_92N"/>
    <property type="match status" value="1"/>
</dbReference>
<dbReference type="Proteomes" id="UP001140453">
    <property type="component" value="Unassembled WGS sequence"/>
</dbReference>
<dbReference type="GO" id="GO:0006516">
    <property type="term" value="P:glycoprotein catabolic process"/>
    <property type="evidence" value="ECO:0007669"/>
    <property type="project" value="TreeGrafter"/>
</dbReference>
<dbReference type="InterPro" id="IPR050883">
    <property type="entry name" value="PNGase"/>
</dbReference>
<dbReference type="GO" id="GO:0030246">
    <property type="term" value="F:carbohydrate binding"/>
    <property type="evidence" value="ECO:0007669"/>
    <property type="project" value="InterPro"/>
</dbReference>
<comment type="caution">
    <text evidence="4">The sequence shown here is derived from an EMBL/GenBank/DDBJ whole genome shotgun (WGS) entry which is preliminary data.</text>
</comment>
<dbReference type="Gene3D" id="3.30.2080.10">
    <property type="entry name" value="GH92 mannosidase domain"/>
    <property type="match status" value="1"/>
</dbReference>
<feature type="domain" description="Glycosyl hydrolase family 92" evidence="2">
    <location>
        <begin position="322"/>
        <end position="819"/>
    </location>
</feature>
<protein>
    <recommendedName>
        <fullName evidence="6">Glycoside hydrolase family 92 protein</fullName>
    </recommendedName>
</protein>
<dbReference type="PANTHER" id="PTHR12143:SF27">
    <property type="entry name" value="ALPHA-1,2-MANNOSIDASE FAMILY PROTEIN (AFU_ORTHOLOGUE AFUA_5G10520)"/>
    <property type="match status" value="1"/>
</dbReference>
<dbReference type="GO" id="GO:0000224">
    <property type="term" value="F:peptide-N4-(N-acetyl-beta-glucosaminyl)asparagine amidase activity"/>
    <property type="evidence" value="ECO:0007669"/>
    <property type="project" value="TreeGrafter"/>
</dbReference>
<sequence length="843" mass="92865">MFRVQMPTMICVPFILALAGKVVAQTDYSQYVNPFIGGSGPFPGEAYGGGDIFVGGALPFGVTKVGPDTWEPFGADSVINGGWTPQGNVTGFSMLHESGTGGAPKYGVIAQMPLTSVAPPVNLLDNTTYWQRRVGDDVATVGYYKTELINGVTVEISAARHSGILQYTFPSGSEKHILMDLSHYLPSENGGYTSQSYLGGRIEASSDNSSLVKGYATYGAGWNEGAPFQVFFCTHFDSDPSTFQTFTGRNTDPAVRLHTYDGEGPPQATFQDLTASNVVTDSDPAHGVFPGSRIGAVLSWDDSSTNVITSRVGISFLNITDACQLVSDEISDSQSFNETVNAAVEEWNQDVFSKIQVVTDDTANTTNLRLLYSSLYFMHLMPSDRTAQNPLWYSNEPYWDDFYTLWDIFRCTVSLYHLIQPARYVGMIRSLIDIWRWEGYMPDGRSGNYNGLVQGGSNADNVLADAYVKGLGRNNDTWTGMINWTAGYQAMLKDAEVQPSNNFSPLDQTGSVKEGRGSLYDWIPLGYVSSDDSSRAVSKTVEYSLNDYALSVVAAGEGTPSDVEKYLNRSAGWQRIWNPDVEHAGFSGFLAPRNANGTWDSAEDYNPALCGGCEWDAITYEAVPFEYSFVVPHDVETLIQLMGGQAEFERRLDYIFLPNTTEQDLNENGAGITTIMNIGNEPDFATPYLYHYLNKQYKSVNQTRALANQFFHDAQYGVPGNSDAGALNSWLIWQMLGLYPIVTQPVYLLGSPWFSDINITINVDKNLRILSHGATDPAALGQSDYFVQSVKINGQDWNKNWFNHEDIMIDGGVIEFFVGENETQWETGEAPPSPAHMILDQAL</sequence>
<dbReference type="Gene3D" id="1.20.1050.60">
    <property type="entry name" value="alpha-1,2-mannosidase"/>
    <property type="match status" value="1"/>
</dbReference>
<dbReference type="GO" id="GO:0005634">
    <property type="term" value="C:nucleus"/>
    <property type="evidence" value="ECO:0007669"/>
    <property type="project" value="TreeGrafter"/>
</dbReference>
<dbReference type="GO" id="GO:0005975">
    <property type="term" value="P:carbohydrate metabolic process"/>
    <property type="evidence" value="ECO:0007669"/>
    <property type="project" value="InterPro"/>
</dbReference>
<dbReference type="AlphaFoldDB" id="A0A9W9CVJ9"/>
<dbReference type="InterPro" id="IPR014718">
    <property type="entry name" value="GH-type_carb-bd"/>
</dbReference>
<dbReference type="InterPro" id="IPR012939">
    <property type="entry name" value="Glyco_hydro_92"/>
</dbReference>
<keyword evidence="5" id="KW-1185">Reference proteome</keyword>
<gene>
    <name evidence="4" type="ORF">N0V93_006372</name>
</gene>
<reference evidence="4" key="1">
    <citation type="submission" date="2022-10" db="EMBL/GenBank/DDBJ databases">
        <title>Tapping the CABI collections for fungal endophytes: first genome assemblies for Collariella, Neodidymelliopsis, Ascochyta clinopodiicola, Didymella pomorum, Didymosphaeria variabile, Neocosmospora piperis and Neocucurbitaria cava.</title>
        <authorList>
            <person name="Hill R."/>
        </authorList>
    </citation>
    <scope>NUCLEOTIDE SEQUENCE</scope>
    <source>
        <strain evidence="4">IMI 355082</strain>
    </source>
</reference>
<proteinExistence type="predicted"/>
<feature type="domain" description="Glycosyl hydrolase family 92 N-terminal" evidence="3">
    <location>
        <begin position="31"/>
        <end position="315"/>
    </location>
</feature>
<evidence type="ECO:0000313" key="5">
    <source>
        <dbReference type="Proteomes" id="UP001140453"/>
    </source>
</evidence>
<dbReference type="EMBL" id="JAPEVB010000004">
    <property type="protein sequence ID" value="KAJ4388910.1"/>
    <property type="molecule type" value="Genomic_DNA"/>
</dbReference>
<dbReference type="NCBIfam" id="TIGR01180">
    <property type="entry name" value="aman2_put"/>
    <property type="match status" value="1"/>
</dbReference>
<feature type="signal peptide" evidence="1">
    <location>
        <begin position="1"/>
        <end position="24"/>
    </location>
</feature>
<dbReference type="Gene3D" id="2.70.98.10">
    <property type="match status" value="1"/>
</dbReference>
<dbReference type="InterPro" id="IPR008928">
    <property type="entry name" value="6-hairpin_glycosidase_sf"/>
</dbReference>
<dbReference type="SUPFAM" id="SSF48208">
    <property type="entry name" value="Six-hairpin glycosidases"/>
    <property type="match status" value="1"/>
</dbReference>
<accession>A0A9W9CVJ9</accession>
<evidence type="ECO:0000259" key="3">
    <source>
        <dbReference type="Pfam" id="PF17678"/>
    </source>
</evidence>
<evidence type="ECO:0000256" key="1">
    <source>
        <dbReference type="SAM" id="SignalP"/>
    </source>
</evidence>
<dbReference type="PANTHER" id="PTHR12143">
    <property type="entry name" value="PEPTIDE N-GLYCANASE PNGASE -RELATED"/>
    <property type="match status" value="1"/>
</dbReference>
<dbReference type="InterPro" id="IPR041371">
    <property type="entry name" value="GH92_N"/>
</dbReference>
<dbReference type="GO" id="GO:0005829">
    <property type="term" value="C:cytosol"/>
    <property type="evidence" value="ECO:0007669"/>
    <property type="project" value="TreeGrafter"/>
</dbReference>
<dbReference type="OrthoDB" id="449263at2759"/>